<dbReference type="SUPFAM" id="SSF109910">
    <property type="entry name" value="YgfY-like"/>
    <property type="match status" value="1"/>
</dbReference>
<dbReference type="FunFam" id="1.10.150.250:FF:000002">
    <property type="entry name" value="Succinate dehydrogenase assembly factor 2, mitochondrial"/>
    <property type="match status" value="1"/>
</dbReference>
<dbReference type="GO" id="GO:0005759">
    <property type="term" value="C:mitochondrial matrix"/>
    <property type="evidence" value="ECO:0007669"/>
    <property type="project" value="UniProtKB-SubCell"/>
</dbReference>
<dbReference type="HAMAP" id="MF_03057">
    <property type="entry name" value="SDHAF2"/>
    <property type="match status" value="1"/>
</dbReference>
<dbReference type="Pfam" id="PF03937">
    <property type="entry name" value="Sdh5"/>
    <property type="match status" value="1"/>
</dbReference>
<dbReference type="GO" id="GO:0006099">
    <property type="term" value="P:tricarboxylic acid cycle"/>
    <property type="evidence" value="ECO:0007669"/>
    <property type="project" value="EnsemblFungi"/>
</dbReference>
<dbReference type="PANTHER" id="PTHR12469">
    <property type="entry name" value="PROTEIN EMI5 HOMOLOG, MITOCHONDRIAL"/>
    <property type="match status" value="1"/>
</dbReference>
<dbReference type="STRING" id="329046.A0A1Y2BST3"/>
<comment type="function">
    <text evidence="4">Plays an essential role in the assembly of succinate dehydrogenase (SDH), an enzyme complex (also referred to as respiratory complex II) that is a component of both the tricarboxylic acid (TCA) cycle and the mitochondrial electron transport chain, and which couples the oxidation of succinate to fumarate with the reduction of ubiquinone (coenzyme Q) to ubiquinol. Required for flavinylation (covalent attachment of FAD) of the flavoprotein subunit of the SDH catalytic dimer.</text>
</comment>
<feature type="region of interest" description="Disordered" evidence="5">
    <location>
        <begin position="25"/>
        <end position="65"/>
    </location>
</feature>
<dbReference type="OrthoDB" id="284292at2759"/>
<dbReference type="PANTHER" id="PTHR12469:SF2">
    <property type="entry name" value="SUCCINATE DEHYDROGENASE ASSEMBLY FACTOR 2, MITOCHONDRIAL"/>
    <property type="match status" value="1"/>
</dbReference>
<evidence type="ECO:0000256" key="1">
    <source>
        <dbReference type="ARBA" id="ARBA00004305"/>
    </source>
</evidence>
<dbReference type="GO" id="GO:0006121">
    <property type="term" value="P:mitochondrial electron transport, succinate to ubiquinone"/>
    <property type="evidence" value="ECO:0007669"/>
    <property type="project" value="UniProtKB-UniRule"/>
</dbReference>
<dbReference type="EMBL" id="MCGO01000048">
    <property type="protein sequence ID" value="ORY37803.1"/>
    <property type="molecule type" value="Genomic_DNA"/>
</dbReference>
<proteinExistence type="inferred from homology"/>
<comment type="subunit">
    <text evidence="4">Interacts with the flavoprotein subunit within the SDH catalytic dimer.</text>
</comment>
<evidence type="ECO:0000256" key="3">
    <source>
        <dbReference type="ARBA" id="ARBA00023186"/>
    </source>
</evidence>
<evidence type="ECO:0000256" key="5">
    <source>
        <dbReference type="SAM" id="MobiDB-lite"/>
    </source>
</evidence>
<comment type="similarity">
    <text evidence="4">Belongs to the SDHAF2 family.</text>
</comment>
<gene>
    <name evidence="6" type="ORF">BCR33DRAFT_721292</name>
</gene>
<name>A0A1Y2BST3_9FUNG</name>
<reference evidence="6 7" key="1">
    <citation type="submission" date="2016-07" db="EMBL/GenBank/DDBJ databases">
        <title>Pervasive Adenine N6-methylation of Active Genes in Fungi.</title>
        <authorList>
            <consortium name="DOE Joint Genome Institute"/>
            <person name="Mondo S.J."/>
            <person name="Dannebaum R.O."/>
            <person name="Kuo R.C."/>
            <person name="Labutti K."/>
            <person name="Haridas S."/>
            <person name="Kuo A."/>
            <person name="Salamov A."/>
            <person name="Ahrendt S.R."/>
            <person name="Lipzen A."/>
            <person name="Sullivan W."/>
            <person name="Andreopoulos W.B."/>
            <person name="Clum A."/>
            <person name="Lindquist E."/>
            <person name="Daum C."/>
            <person name="Ramamoorthy G.K."/>
            <person name="Gryganskyi A."/>
            <person name="Culley D."/>
            <person name="Magnuson J.K."/>
            <person name="James T.Y."/>
            <person name="O'Malley M.A."/>
            <person name="Stajich J.E."/>
            <person name="Spatafora J.W."/>
            <person name="Visel A."/>
            <person name="Grigoriev I.V."/>
        </authorList>
    </citation>
    <scope>NUCLEOTIDE SEQUENCE [LARGE SCALE GENOMIC DNA]</scope>
    <source>
        <strain evidence="6 7">JEL800</strain>
    </source>
</reference>
<sequence length="180" mass="20624">MIAHLVRLVPRSSTRALFVPRALPRFSSSSSSSSSNPSSNAAATTTTFSNEWATAPPTPNSQPEGRIEFTIRIPKPIRPINEDIEAKRARLLWSVRKRGILECDLLLSTFVDKDRLKRMSAIELEQLDSLLEENDWDLYYWITQAKPVPEEVKAYGFWEDLVEHSKNKRKDILRMPALKE</sequence>
<protein>
    <recommendedName>
        <fullName evidence="4">Succinate dehydrogenase assembly factor 2, mitochondrial</fullName>
        <shortName evidence="4">SDH assembly factor 2</shortName>
        <shortName evidence="4">SDHAF2</shortName>
    </recommendedName>
</protein>
<keyword evidence="2 4" id="KW-0496">Mitochondrion</keyword>
<feature type="compositionally biased region" description="Low complexity" evidence="5">
    <location>
        <begin position="27"/>
        <end position="50"/>
    </location>
</feature>
<dbReference type="Gene3D" id="1.10.150.250">
    <property type="entry name" value="Flavinator of succinate dehydrogenase"/>
    <property type="match status" value="1"/>
</dbReference>
<comment type="subcellular location">
    <subcellularLocation>
        <location evidence="1 4">Mitochondrion matrix</location>
    </subcellularLocation>
</comment>
<dbReference type="InterPro" id="IPR028882">
    <property type="entry name" value="SDHAF2"/>
</dbReference>
<evidence type="ECO:0000256" key="4">
    <source>
        <dbReference type="HAMAP-Rule" id="MF_03057"/>
    </source>
</evidence>
<keyword evidence="7" id="KW-1185">Reference proteome</keyword>
<dbReference type="AlphaFoldDB" id="A0A1Y2BST3"/>
<comment type="caution">
    <text evidence="6">The sequence shown here is derived from an EMBL/GenBank/DDBJ whole genome shotgun (WGS) entry which is preliminary data.</text>
</comment>
<dbReference type="InterPro" id="IPR036714">
    <property type="entry name" value="SDH_sf"/>
</dbReference>
<dbReference type="Proteomes" id="UP000193642">
    <property type="component" value="Unassembled WGS sequence"/>
</dbReference>
<dbReference type="GO" id="GO:0034553">
    <property type="term" value="P:mitochondrial respiratory chain complex II assembly"/>
    <property type="evidence" value="ECO:0007669"/>
    <property type="project" value="EnsemblFungi"/>
</dbReference>
<evidence type="ECO:0000313" key="7">
    <source>
        <dbReference type="Proteomes" id="UP000193642"/>
    </source>
</evidence>
<evidence type="ECO:0000313" key="6">
    <source>
        <dbReference type="EMBL" id="ORY37803.1"/>
    </source>
</evidence>
<keyword evidence="3 4" id="KW-0143">Chaperone</keyword>
<accession>A0A1Y2BST3</accession>
<dbReference type="InterPro" id="IPR005631">
    <property type="entry name" value="SDH"/>
</dbReference>
<evidence type="ECO:0000256" key="2">
    <source>
        <dbReference type="ARBA" id="ARBA00023128"/>
    </source>
</evidence>
<organism evidence="6 7">
    <name type="scientific">Rhizoclosmatium globosum</name>
    <dbReference type="NCBI Taxonomy" id="329046"/>
    <lineage>
        <taxon>Eukaryota</taxon>
        <taxon>Fungi</taxon>
        <taxon>Fungi incertae sedis</taxon>
        <taxon>Chytridiomycota</taxon>
        <taxon>Chytridiomycota incertae sedis</taxon>
        <taxon>Chytridiomycetes</taxon>
        <taxon>Chytridiales</taxon>
        <taxon>Chytriomycetaceae</taxon>
        <taxon>Rhizoclosmatium</taxon>
    </lineage>
</organism>